<organism evidence="1 2">
    <name type="scientific">Datura stramonium</name>
    <name type="common">Jimsonweed</name>
    <name type="synonym">Common thornapple</name>
    <dbReference type="NCBI Taxonomy" id="4076"/>
    <lineage>
        <taxon>Eukaryota</taxon>
        <taxon>Viridiplantae</taxon>
        <taxon>Streptophyta</taxon>
        <taxon>Embryophyta</taxon>
        <taxon>Tracheophyta</taxon>
        <taxon>Spermatophyta</taxon>
        <taxon>Magnoliopsida</taxon>
        <taxon>eudicotyledons</taxon>
        <taxon>Gunneridae</taxon>
        <taxon>Pentapetalae</taxon>
        <taxon>asterids</taxon>
        <taxon>lamiids</taxon>
        <taxon>Solanales</taxon>
        <taxon>Solanaceae</taxon>
        <taxon>Solanoideae</taxon>
        <taxon>Datureae</taxon>
        <taxon>Datura</taxon>
    </lineage>
</organism>
<proteinExistence type="predicted"/>
<keyword evidence="2" id="KW-1185">Reference proteome</keyword>
<dbReference type="EMBL" id="JACEIK010003562">
    <property type="protein sequence ID" value="MCD9642220.1"/>
    <property type="molecule type" value="Genomic_DNA"/>
</dbReference>
<dbReference type="Proteomes" id="UP000823775">
    <property type="component" value="Unassembled WGS sequence"/>
</dbReference>
<gene>
    <name evidence="1" type="ORF">HAX54_028911</name>
</gene>
<accession>A0ABS8V7Q1</accession>
<protein>
    <submittedName>
        <fullName evidence="1">Uncharacterized protein</fullName>
    </submittedName>
</protein>
<evidence type="ECO:0000313" key="1">
    <source>
        <dbReference type="EMBL" id="MCD9642220.1"/>
    </source>
</evidence>
<reference evidence="1 2" key="1">
    <citation type="journal article" date="2021" name="BMC Genomics">
        <title>Datura genome reveals duplications of psychoactive alkaloid biosynthetic genes and high mutation rate following tissue culture.</title>
        <authorList>
            <person name="Rajewski A."/>
            <person name="Carter-House D."/>
            <person name="Stajich J."/>
            <person name="Litt A."/>
        </authorList>
    </citation>
    <scope>NUCLEOTIDE SEQUENCE [LARGE SCALE GENOMIC DNA]</scope>
    <source>
        <strain evidence="1">AR-01</strain>
    </source>
</reference>
<evidence type="ECO:0000313" key="2">
    <source>
        <dbReference type="Proteomes" id="UP000823775"/>
    </source>
</evidence>
<name>A0ABS8V7Q1_DATST</name>
<sequence>MDYQGLIINQGIWCYKCRIYSECSPKAKALQGTKQAHAGALGLEMLPMTSYFVHLLSSQPSTVSWVGASILQRECCGHEHFTPSSSEEAGVAGPLYISWSSGPHNKLGDLVLQLNPNVAQAARPLETTDSSSTVTVTADLMGGKEVCPKIRVEELDSSLALG</sequence>
<comment type="caution">
    <text evidence="1">The sequence shown here is derived from an EMBL/GenBank/DDBJ whole genome shotgun (WGS) entry which is preliminary data.</text>
</comment>